<protein>
    <submittedName>
        <fullName evidence="3">Uncharacterized protein</fullName>
    </submittedName>
</protein>
<sequence length="131" mass="14424">VEPDVLRLKAQQLLAFSEKLAASARSSGTGSSKGPGRADAPKSMEAQEAEGRGVFFCCLLLVVSLTLPYYVCITYTSWFVDEGFAIYRNPDARGETPIVLQHDFLGTHLIPPEGYNTHKSWRPLITLMYAA</sequence>
<comment type="caution">
    <text evidence="3">The sequence shown here is derived from an EMBL/GenBank/DDBJ whole genome shotgun (WGS) entry which is preliminary data.</text>
</comment>
<keyword evidence="2" id="KW-0812">Transmembrane</keyword>
<proteinExistence type="predicted"/>
<reference evidence="3" key="1">
    <citation type="submission" date="2021-02" db="EMBL/GenBank/DDBJ databases">
        <authorList>
            <person name="Dougan E. K."/>
            <person name="Rhodes N."/>
            <person name="Thang M."/>
            <person name="Chan C."/>
        </authorList>
    </citation>
    <scope>NUCLEOTIDE SEQUENCE</scope>
</reference>
<feature type="non-terminal residue" evidence="3">
    <location>
        <position position="131"/>
    </location>
</feature>
<evidence type="ECO:0000313" key="4">
    <source>
        <dbReference type="Proteomes" id="UP000626109"/>
    </source>
</evidence>
<dbReference type="AlphaFoldDB" id="A0A813I1Y9"/>
<feature type="transmembrane region" description="Helical" evidence="2">
    <location>
        <begin position="53"/>
        <end position="71"/>
    </location>
</feature>
<dbReference type="Proteomes" id="UP000626109">
    <property type="component" value="Unassembled WGS sequence"/>
</dbReference>
<feature type="region of interest" description="Disordered" evidence="1">
    <location>
        <begin position="21"/>
        <end position="45"/>
    </location>
</feature>
<keyword evidence="2" id="KW-1133">Transmembrane helix</keyword>
<gene>
    <name evidence="3" type="ORF">PGLA2088_LOCUS3118</name>
</gene>
<feature type="non-terminal residue" evidence="3">
    <location>
        <position position="1"/>
    </location>
</feature>
<name>A0A813I1Y9_POLGL</name>
<evidence type="ECO:0000313" key="3">
    <source>
        <dbReference type="EMBL" id="CAE8644508.1"/>
    </source>
</evidence>
<feature type="compositionally biased region" description="Low complexity" evidence="1">
    <location>
        <begin position="21"/>
        <end position="34"/>
    </location>
</feature>
<keyword evidence="2" id="KW-0472">Membrane</keyword>
<accession>A0A813I1Y9</accession>
<evidence type="ECO:0000256" key="1">
    <source>
        <dbReference type="SAM" id="MobiDB-lite"/>
    </source>
</evidence>
<evidence type="ECO:0000256" key="2">
    <source>
        <dbReference type="SAM" id="Phobius"/>
    </source>
</evidence>
<dbReference type="EMBL" id="CAJNNW010002630">
    <property type="protein sequence ID" value="CAE8644508.1"/>
    <property type="molecule type" value="Genomic_DNA"/>
</dbReference>
<organism evidence="3 4">
    <name type="scientific">Polarella glacialis</name>
    <name type="common">Dinoflagellate</name>
    <dbReference type="NCBI Taxonomy" id="89957"/>
    <lineage>
        <taxon>Eukaryota</taxon>
        <taxon>Sar</taxon>
        <taxon>Alveolata</taxon>
        <taxon>Dinophyceae</taxon>
        <taxon>Suessiales</taxon>
        <taxon>Suessiaceae</taxon>
        <taxon>Polarella</taxon>
    </lineage>
</organism>